<feature type="signal peptide" evidence="2">
    <location>
        <begin position="1"/>
        <end position="20"/>
    </location>
</feature>
<feature type="compositionally biased region" description="Polar residues" evidence="1">
    <location>
        <begin position="16"/>
        <end position="28"/>
    </location>
</feature>
<dbReference type="AlphaFoldDB" id="A0A1T5FIT6"/>
<name>A0A1T5FIT6_9SPHI</name>
<dbReference type="RefSeq" id="WP_139378793.1">
    <property type="nucleotide sequence ID" value="NZ_FUYS01000016.1"/>
</dbReference>
<dbReference type="STRING" id="623280.SAMN05660226_04012"/>
<evidence type="ECO:0000256" key="1">
    <source>
        <dbReference type="SAM" id="MobiDB-lite"/>
    </source>
</evidence>
<organism evidence="3 4">
    <name type="scientific">Parapedobacter luteus</name>
    <dbReference type="NCBI Taxonomy" id="623280"/>
    <lineage>
        <taxon>Bacteria</taxon>
        <taxon>Pseudomonadati</taxon>
        <taxon>Bacteroidota</taxon>
        <taxon>Sphingobacteriia</taxon>
        <taxon>Sphingobacteriales</taxon>
        <taxon>Sphingobacteriaceae</taxon>
        <taxon>Parapedobacter</taxon>
    </lineage>
</organism>
<sequence>MLYYIFAILMGLVCPSGSNSGQGQPTVQTTNGGGGDGGGSSNGNGGETGQVPPRPPQST</sequence>
<accession>A0A1T5FIT6</accession>
<evidence type="ECO:0000313" key="4">
    <source>
        <dbReference type="Proteomes" id="UP000190541"/>
    </source>
</evidence>
<evidence type="ECO:0000256" key="2">
    <source>
        <dbReference type="SAM" id="SignalP"/>
    </source>
</evidence>
<feature type="chain" id="PRO_5012436881" evidence="2">
    <location>
        <begin position="21"/>
        <end position="59"/>
    </location>
</feature>
<reference evidence="3 4" key="1">
    <citation type="submission" date="2017-02" db="EMBL/GenBank/DDBJ databases">
        <authorList>
            <person name="Peterson S.W."/>
        </authorList>
    </citation>
    <scope>NUCLEOTIDE SEQUENCE [LARGE SCALE GENOMIC DNA]</scope>
    <source>
        <strain evidence="3 4">DSM 22899</strain>
    </source>
</reference>
<proteinExistence type="predicted"/>
<dbReference type="Proteomes" id="UP000190541">
    <property type="component" value="Unassembled WGS sequence"/>
</dbReference>
<protein>
    <submittedName>
        <fullName evidence="3">Uncharacterized protein</fullName>
    </submittedName>
</protein>
<keyword evidence="4" id="KW-1185">Reference proteome</keyword>
<feature type="region of interest" description="Disordered" evidence="1">
    <location>
        <begin position="15"/>
        <end position="59"/>
    </location>
</feature>
<dbReference type="EMBL" id="FUYS01000016">
    <property type="protein sequence ID" value="SKB95986.1"/>
    <property type="molecule type" value="Genomic_DNA"/>
</dbReference>
<gene>
    <name evidence="3" type="ORF">SAMN05660226_04012</name>
</gene>
<evidence type="ECO:0000313" key="3">
    <source>
        <dbReference type="EMBL" id="SKB95986.1"/>
    </source>
</evidence>
<keyword evidence="2" id="KW-0732">Signal</keyword>
<feature type="compositionally biased region" description="Gly residues" evidence="1">
    <location>
        <begin position="31"/>
        <end position="48"/>
    </location>
</feature>